<evidence type="ECO:0000313" key="4">
    <source>
        <dbReference type="Proteomes" id="UP000252405"/>
    </source>
</evidence>
<proteinExistence type="predicted"/>
<dbReference type="EMBL" id="QPII01000004">
    <property type="protein sequence ID" value="RCV90086.1"/>
    <property type="molecule type" value="Genomic_DNA"/>
</dbReference>
<sequence>MSLNPMKAGPLLVVPRQEVVHWDGLSPELCAHLLRVSQTLAKAQKRAFSCKRLGMLIVGVLEVLHAHASGTDQCDGGYSAGRAGSGGATGVIGCRHPESGDTVKNHHAPRWDWRTSPSLASLSGDGIKRRRGMETVPLRPSSLAM</sequence>
<gene>
    <name evidence="3" type="ORF">DU505_07475</name>
</gene>
<dbReference type="PROSITE" id="PS51084">
    <property type="entry name" value="HIT_2"/>
    <property type="match status" value="1"/>
</dbReference>
<dbReference type="AlphaFoldDB" id="A0A368U0F2"/>
<dbReference type="Pfam" id="PF01230">
    <property type="entry name" value="HIT"/>
    <property type="match status" value="1"/>
</dbReference>
<evidence type="ECO:0000259" key="2">
    <source>
        <dbReference type="PROSITE" id="PS51084"/>
    </source>
</evidence>
<dbReference type="InterPro" id="IPR036265">
    <property type="entry name" value="HIT-like_sf"/>
</dbReference>
<feature type="domain" description="HIT" evidence="2">
    <location>
        <begin position="1"/>
        <end position="78"/>
    </location>
</feature>
<dbReference type="InterPro" id="IPR011146">
    <property type="entry name" value="HIT-like"/>
</dbReference>
<dbReference type="Gene3D" id="3.30.428.10">
    <property type="entry name" value="HIT-like"/>
    <property type="match status" value="1"/>
</dbReference>
<evidence type="ECO:0000256" key="1">
    <source>
        <dbReference type="PROSITE-ProRule" id="PRU00464"/>
    </source>
</evidence>
<keyword evidence="4" id="KW-1185">Reference proteome</keyword>
<dbReference type="Proteomes" id="UP000252405">
    <property type="component" value="Unassembled WGS sequence"/>
</dbReference>
<protein>
    <submittedName>
        <fullName evidence="3">HIT domain-containing protein</fullName>
    </submittedName>
</protein>
<comment type="caution">
    <text evidence="3">The sequence shown here is derived from an EMBL/GenBank/DDBJ whole genome shotgun (WGS) entry which is preliminary data.</text>
</comment>
<reference evidence="3 4" key="1">
    <citation type="submission" date="2018-07" db="EMBL/GenBank/DDBJ databases">
        <title>Halomonas montanilacus sp. nov., isolated from Lake Pengyan on Tibetan Plateau.</title>
        <authorList>
            <person name="Lu H."/>
            <person name="Xing P."/>
            <person name="Wu Q."/>
        </authorList>
    </citation>
    <scope>NUCLEOTIDE SEQUENCE [LARGE SCALE GENOMIC DNA]</scope>
    <source>
        <strain evidence="3 4">PYC7W</strain>
    </source>
</reference>
<name>A0A368U0F2_9GAMM</name>
<comment type="caution">
    <text evidence="1">Lacks conserved residue(s) required for the propagation of feature annotation.</text>
</comment>
<dbReference type="OrthoDB" id="9784774at2"/>
<organism evidence="3 4">
    <name type="scientific">Billgrantia montanilacus</name>
    <dbReference type="NCBI Taxonomy" id="2282305"/>
    <lineage>
        <taxon>Bacteria</taxon>
        <taxon>Pseudomonadati</taxon>
        <taxon>Pseudomonadota</taxon>
        <taxon>Gammaproteobacteria</taxon>
        <taxon>Oceanospirillales</taxon>
        <taxon>Halomonadaceae</taxon>
        <taxon>Billgrantia</taxon>
    </lineage>
</organism>
<accession>A0A368U0F2</accession>
<dbReference type="SUPFAM" id="SSF54197">
    <property type="entry name" value="HIT-like"/>
    <property type="match status" value="1"/>
</dbReference>
<evidence type="ECO:0000313" key="3">
    <source>
        <dbReference type="EMBL" id="RCV90086.1"/>
    </source>
</evidence>
<dbReference type="GO" id="GO:0003824">
    <property type="term" value="F:catalytic activity"/>
    <property type="evidence" value="ECO:0007669"/>
    <property type="project" value="InterPro"/>
</dbReference>